<gene>
    <name evidence="1" type="ORF">C900_05355</name>
</gene>
<accession>L8JNR6</accession>
<evidence type="ECO:0000313" key="2">
    <source>
        <dbReference type="Proteomes" id="UP000011135"/>
    </source>
</evidence>
<sequence>MAVQFISYCNTSHGYIAEVSYDPSTKTIIGGNLTSDICTSGQPNVLYQHKEGNITYLVKPQNIHPYAFVTSFEDPVETPCEVALNSVGTTNASSENTADGTATLNGTGSGIKTFSIGGVNYQQSNIFTGLLPGQYFAYIKNTMQDGRTCIDSRKFQINYNEVVCNLKIGTVKIDPDAGGNDGSITIETLINAVKQVEYRLNLEAWQDSPKWENLSADIYQISVRYKSQTTCGDVRNVLVSVVTCDVKIENVIVLHEQTIFANDGYLKVVASSSNGPIQYSVDDGDNYQSSSEFFNLPPGTYQIKVKDSQDCTDEISAAIKRFRTATIDIPIVQSHRFVLDNTELQNFDNTLFRNMKFPGVLQECYYQKLQQSDITYLQFRSNYESNTLKIYDLEDTLIETLTPVKKTAFTDYEESVTGYITAGFGGNVCQIYFSDGLPEFAQVGQLITLEGFAQAGLDGDYLIEDIRPGDRHAEGFEAIIITFPTDSNVQSGTVSAIYDIEPYEVWEQIINWGNYNNDKYYMVLEGSDDQFGEYRAESEPLELKATQPDTVLIKYKNFENAYKMDYTTGIINLIRVEGDLKWPTPGGERTVTEDSRNRAIKLAENVTRNPQLSVFEVPPYLAEKLAFAFGHDYILVNDVEYQTEEDVEIEYFQNDAFANARAKLRQVDLIADNTDDQGDVDTPVNILELNNDLFEVNPA</sequence>
<dbReference type="eggNOG" id="COG3291">
    <property type="taxonomic scope" value="Bacteria"/>
</dbReference>
<dbReference type="AlphaFoldDB" id="L8JNR6"/>
<comment type="caution">
    <text evidence="1">The sequence shown here is derived from an EMBL/GenBank/DDBJ whole genome shotgun (WGS) entry which is preliminary data.</text>
</comment>
<dbReference type="EMBL" id="AMZN01000082">
    <property type="protein sequence ID" value="ELR69159.1"/>
    <property type="molecule type" value="Genomic_DNA"/>
</dbReference>
<dbReference type="PATRIC" id="fig|1237149.3.peg.4736"/>
<protein>
    <submittedName>
        <fullName evidence="1">Uncharacterized protein</fullName>
    </submittedName>
</protein>
<evidence type="ECO:0000313" key="1">
    <source>
        <dbReference type="EMBL" id="ELR69159.1"/>
    </source>
</evidence>
<organism evidence="1 2">
    <name type="scientific">Fulvivirga imtechensis AK7</name>
    <dbReference type="NCBI Taxonomy" id="1237149"/>
    <lineage>
        <taxon>Bacteria</taxon>
        <taxon>Pseudomonadati</taxon>
        <taxon>Bacteroidota</taxon>
        <taxon>Cytophagia</taxon>
        <taxon>Cytophagales</taxon>
        <taxon>Fulvivirgaceae</taxon>
        <taxon>Fulvivirga</taxon>
    </lineage>
</organism>
<dbReference type="STRING" id="1237149.C900_05355"/>
<dbReference type="Proteomes" id="UP000011135">
    <property type="component" value="Unassembled WGS sequence"/>
</dbReference>
<dbReference type="RefSeq" id="WP_009582445.1">
    <property type="nucleotide sequence ID" value="NZ_AMZN01000082.1"/>
</dbReference>
<keyword evidence="2" id="KW-1185">Reference proteome</keyword>
<dbReference type="OrthoDB" id="859471at2"/>
<name>L8JNR6_9BACT</name>
<proteinExistence type="predicted"/>
<reference evidence="1 2" key="1">
    <citation type="submission" date="2012-12" db="EMBL/GenBank/DDBJ databases">
        <title>Genome assembly of Fulvivirga imtechensis AK7.</title>
        <authorList>
            <person name="Nupur N."/>
            <person name="Khatri I."/>
            <person name="Kumar R."/>
            <person name="Subramanian S."/>
            <person name="Pinnaka A."/>
        </authorList>
    </citation>
    <scope>NUCLEOTIDE SEQUENCE [LARGE SCALE GENOMIC DNA]</scope>
    <source>
        <strain evidence="1 2">AK7</strain>
    </source>
</reference>